<dbReference type="PANTHER" id="PTHR10366:SF564">
    <property type="entry name" value="STEROL-4-ALPHA-CARBOXYLATE 3-DEHYDROGENASE, DECARBOXYLATING"/>
    <property type="match status" value="1"/>
</dbReference>
<evidence type="ECO:0000259" key="3">
    <source>
        <dbReference type="SMART" id="SM00822"/>
    </source>
</evidence>
<dbReference type="CDD" id="cd05227">
    <property type="entry name" value="AR_SDR_e"/>
    <property type="match status" value="1"/>
</dbReference>
<dbReference type="Proteomes" id="UP001138997">
    <property type="component" value="Unassembled WGS sequence"/>
</dbReference>
<dbReference type="InterPro" id="IPR050425">
    <property type="entry name" value="NAD(P)_dehydrat-like"/>
</dbReference>
<sequence>MSDLVLVTGGTGFIGAHCVAHLLKNGYQVRTTVRSPQREADVRAMVGEEGPSLSFAVADLTADPGWDEAMTGCKYVLHIASPVPQSQPRHPDEVVVPAREGALRVLRAAHRAGVRRTVLTSSFAAVKYGHGDQRVFTEADWSDPEREQMAAYPTSKLVTERAAWDFVRDIDMELAVVAPGAVFGPALGPDRSLYAGLVEMLLRGALPALPRMSMAVVDVRDVADLHLRALIDPAAAGQRFLAGSEKLTLAQVAALLREHLGEDAAKVPTRTLPDWVFRLAARFNPKAALVVSELGVVREISSAKARDELGWTPRPAPESVLDLARKL</sequence>
<dbReference type="SUPFAM" id="SSF51735">
    <property type="entry name" value="NAD(P)-binding Rossmann-fold domains"/>
    <property type="match status" value="1"/>
</dbReference>
<dbReference type="Pfam" id="PF01370">
    <property type="entry name" value="Epimerase"/>
    <property type="match status" value="1"/>
</dbReference>
<organism evidence="4 5">
    <name type="scientific">Kineosporia babensis</name>
    <dbReference type="NCBI Taxonomy" id="499548"/>
    <lineage>
        <taxon>Bacteria</taxon>
        <taxon>Bacillati</taxon>
        <taxon>Actinomycetota</taxon>
        <taxon>Actinomycetes</taxon>
        <taxon>Kineosporiales</taxon>
        <taxon>Kineosporiaceae</taxon>
        <taxon>Kineosporia</taxon>
    </lineage>
</organism>
<evidence type="ECO:0000313" key="5">
    <source>
        <dbReference type="Proteomes" id="UP001138997"/>
    </source>
</evidence>
<dbReference type="Gene3D" id="3.40.50.720">
    <property type="entry name" value="NAD(P)-binding Rossmann-like Domain"/>
    <property type="match status" value="1"/>
</dbReference>
<evidence type="ECO:0000313" key="4">
    <source>
        <dbReference type="EMBL" id="MCD5312300.1"/>
    </source>
</evidence>
<dbReference type="RefSeq" id="WP_231442359.1">
    <property type="nucleotide sequence ID" value="NZ_JAJOMB010000007.1"/>
</dbReference>
<evidence type="ECO:0000256" key="1">
    <source>
        <dbReference type="ARBA" id="ARBA00023002"/>
    </source>
</evidence>
<dbReference type="AlphaFoldDB" id="A0A9X1NEF9"/>
<name>A0A9X1NEF9_9ACTN</name>
<dbReference type="PANTHER" id="PTHR10366">
    <property type="entry name" value="NAD DEPENDENT EPIMERASE/DEHYDRATASE"/>
    <property type="match status" value="1"/>
</dbReference>
<evidence type="ECO:0000256" key="2">
    <source>
        <dbReference type="ARBA" id="ARBA00023445"/>
    </source>
</evidence>
<proteinExistence type="inferred from homology"/>
<comment type="caution">
    <text evidence="4">The sequence shown here is derived from an EMBL/GenBank/DDBJ whole genome shotgun (WGS) entry which is preliminary data.</text>
</comment>
<dbReference type="InterPro" id="IPR036291">
    <property type="entry name" value="NAD(P)-bd_dom_sf"/>
</dbReference>
<dbReference type="InterPro" id="IPR057326">
    <property type="entry name" value="KR_dom"/>
</dbReference>
<reference evidence="4" key="1">
    <citation type="submission" date="2021-11" db="EMBL/GenBank/DDBJ databases">
        <title>Streptomyces corallinus and Kineosporia corallina sp. nov., two new coral-derived marine actinobacteria.</title>
        <authorList>
            <person name="Buangrab K."/>
            <person name="Sutthacheep M."/>
            <person name="Yeemin T."/>
            <person name="Harunari E."/>
            <person name="Igarashi Y."/>
            <person name="Sripreechasak P."/>
            <person name="Kanchanasin P."/>
            <person name="Tanasupawat S."/>
            <person name="Phongsopitanun W."/>
        </authorList>
    </citation>
    <scope>NUCLEOTIDE SEQUENCE</scope>
    <source>
        <strain evidence="4">JCM 31032</strain>
    </source>
</reference>
<feature type="domain" description="Ketoreductase" evidence="3">
    <location>
        <begin position="3"/>
        <end position="185"/>
    </location>
</feature>
<keyword evidence="1" id="KW-0560">Oxidoreductase</keyword>
<dbReference type="SMART" id="SM00822">
    <property type="entry name" value="PKS_KR"/>
    <property type="match status" value="1"/>
</dbReference>
<gene>
    <name evidence="4" type="ORF">LR394_15440</name>
</gene>
<dbReference type="FunFam" id="3.40.50.720:FF:000336">
    <property type="entry name" value="Aldehyde reductase"/>
    <property type="match status" value="1"/>
</dbReference>
<dbReference type="GO" id="GO:0016616">
    <property type="term" value="F:oxidoreductase activity, acting on the CH-OH group of donors, NAD or NADP as acceptor"/>
    <property type="evidence" value="ECO:0007669"/>
    <property type="project" value="TreeGrafter"/>
</dbReference>
<comment type="similarity">
    <text evidence="2">Belongs to the NAD(P)-dependent epimerase/dehydratase family. Dihydroflavonol-4-reductase subfamily.</text>
</comment>
<dbReference type="EMBL" id="JAJOMB010000007">
    <property type="protein sequence ID" value="MCD5312300.1"/>
    <property type="molecule type" value="Genomic_DNA"/>
</dbReference>
<keyword evidence="5" id="KW-1185">Reference proteome</keyword>
<dbReference type="InterPro" id="IPR001509">
    <property type="entry name" value="Epimerase_deHydtase"/>
</dbReference>
<accession>A0A9X1NEF9</accession>
<protein>
    <submittedName>
        <fullName evidence="4">Aldehyde reductase</fullName>
    </submittedName>
</protein>